<keyword evidence="5" id="KW-1185">Reference proteome</keyword>
<organism evidence="4 5">
    <name type="scientific">Salix suchowensis</name>
    <dbReference type="NCBI Taxonomy" id="1278906"/>
    <lineage>
        <taxon>Eukaryota</taxon>
        <taxon>Viridiplantae</taxon>
        <taxon>Streptophyta</taxon>
        <taxon>Embryophyta</taxon>
        <taxon>Tracheophyta</taxon>
        <taxon>Spermatophyta</taxon>
        <taxon>Magnoliopsida</taxon>
        <taxon>eudicotyledons</taxon>
        <taxon>Gunneridae</taxon>
        <taxon>Pentapetalae</taxon>
        <taxon>rosids</taxon>
        <taxon>fabids</taxon>
        <taxon>Malpighiales</taxon>
        <taxon>Salicaceae</taxon>
        <taxon>Saliceae</taxon>
        <taxon>Salix</taxon>
    </lineage>
</organism>
<evidence type="ECO:0000256" key="2">
    <source>
        <dbReference type="SAM" id="MobiDB-lite"/>
    </source>
</evidence>
<comment type="caution">
    <text evidence="4">The sequence shown here is derived from an EMBL/GenBank/DDBJ whole genome shotgun (WGS) entry which is preliminary data.</text>
</comment>
<protein>
    <recommendedName>
        <fullName evidence="3">Splicing factor cactin central domain-containing protein</fullName>
    </recommendedName>
</protein>
<dbReference type="PANTHER" id="PTHR21737">
    <property type="entry name" value="POLYGLUTAMINE BINDING PROTEIN 1/MARVEL MEMBRANE-ASSOCIATING DOMAIN CONTAINING 3"/>
    <property type="match status" value="1"/>
</dbReference>
<dbReference type="EMBL" id="JAPFFI010000009">
    <property type="protein sequence ID" value="KAJ6381671.1"/>
    <property type="molecule type" value="Genomic_DNA"/>
</dbReference>
<evidence type="ECO:0000313" key="4">
    <source>
        <dbReference type="EMBL" id="KAJ6381671.1"/>
    </source>
</evidence>
<feature type="domain" description="Splicing factor cactin central" evidence="3">
    <location>
        <begin position="190"/>
        <end position="224"/>
    </location>
</feature>
<proteinExistence type="predicted"/>
<feature type="compositionally biased region" description="Basic residues" evidence="2">
    <location>
        <begin position="93"/>
        <end position="106"/>
    </location>
</feature>
<accession>A0ABQ9BED3</accession>
<feature type="compositionally biased region" description="Polar residues" evidence="2">
    <location>
        <begin position="107"/>
        <end position="124"/>
    </location>
</feature>
<dbReference type="PANTHER" id="PTHR21737:SF4">
    <property type="entry name" value="SPLICING FACTOR CACTIN"/>
    <property type="match status" value="1"/>
</dbReference>
<feature type="region of interest" description="Disordered" evidence="2">
    <location>
        <begin position="1"/>
        <end position="124"/>
    </location>
</feature>
<reference evidence="4" key="1">
    <citation type="submission" date="2022-10" db="EMBL/GenBank/DDBJ databases">
        <authorList>
            <person name="Hyden B.L."/>
            <person name="Feng K."/>
            <person name="Yates T."/>
            <person name="Jawdy S."/>
            <person name="Smart L.B."/>
            <person name="Muchero W."/>
        </authorList>
    </citation>
    <scope>NUCLEOTIDE SEQUENCE</scope>
    <source>
        <tissue evidence="4">Shoot tip</tissue>
    </source>
</reference>
<dbReference type="InterPro" id="IPR018816">
    <property type="entry name" value="Cactin_central"/>
</dbReference>
<evidence type="ECO:0000313" key="5">
    <source>
        <dbReference type="Proteomes" id="UP001141253"/>
    </source>
</evidence>
<feature type="coiled-coil region" evidence="1">
    <location>
        <begin position="162"/>
        <end position="198"/>
    </location>
</feature>
<name>A0ABQ9BED3_9ROSI</name>
<evidence type="ECO:0000256" key="1">
    <source>
        <dbReference type="SAM" id="Coils"/>
    </source>
</evidence>
<sequence>MESKRRETLSSSRRSRKSYDSESDSESFSDDSRDSSRRRSSGKSRERSRSQGRTSRRHRTPDDSSDSGRDRKRKKSSSRKITEEEIAEYLGKKAQRKAMKAAKKLKTQSMSGYSNDSNPFGDSNLNEKFVWRKKIERDVSQGVPLDMFSVKAEKKKQIERMAEIEKVKKRREERALEKAQHEEEMAILARERARAEFQDWEKKEEEFHFDQSKVRSEIRLREGSSETY</sequence>
<reference evidence="4" key="2">
    <citation type="journal article" date="2023" name="Int. J. Mol. Sci.">
        <title>De Novo Assembly and Annotation of 11 Diverse Shrub Willow (Salix) Genomes Reveals Novel Gene Organization in Sex-Linked Regions.</title>
        <authorList>
            <person name="Hyden B."/>
            <person name="Feng K."/>
            <person name="Yates T.B."/>
            <person name="Jawdy S."/>
            <person name="Cereghino C."/>
            <person name="Smart L.B."/>
            <person name="Muchero W."/>
        </authorList>
    </citation>
    <scope>NUCLEOTIDE SEQUENCE</scope>
    <source>
        <tissue evidence="4">Shoot tip</tissue>
    </source>
</reference>
<keyword evidence="1" id="KW-0175">Coiled coil</keyword>
<dbReference type="Pfam" id="PF10312">
    <property type="entry name" value="Cactin_mid"/>
    <property type="match status" value="1"/>
</dbReference>
<dbReference type="Proteomes" id="UP001141253">
    <property type="component" value="Chromosome 6"/>
</dbReference>
<gene>
    <name evidence="4" type="ORF">OIU77_030360</name>
</gene>
<feature type="compositionally biased region" description="Basic and acidic residues" evidence="2">
    <location>
        <begin position="60"/>
        <end position="69"/>
    </location>
</feature>
<evidence type="ECO:0000259" key="3">
    <source>
        <dbReference type="Pfam" id="PF10312"/>
    </source>
</evidence>
<feature type="compositionally biased region" description="Basic and acidic residues" evidence="2">
    <location>
        <begin position="30"/>
        <end position="49"/>
    </location>
</feature>